<evidence type="ECO:0000313" key="3">
    <source>
        <dbReference type="EMBL" id="MVX60101.1"/>
    </source>
</evidence>
<organism evidence="3 4">
    <name type="scientific">Adlercreutzia mucosicola</name>
    <dbReference type="NCBI Taxonomy" id="580026"/>
    <lineage>
        <taxon>Bacteria</taxon>
        <taxon>Bacillati</taxon>
        <taxon>Actinomycetota</taxon>
        <taxon>Coriobacteriia</taxon>
        <taxon>Eggerthellales</taxon>
        <taxon>Eggerthellaceae</taxon>
        <taxon>Adlercreutzia</taxon>
    </lineage>
</organism>
<feature type="region of interest" description="Disordered" evidence="1">
    <location>
        <begin position="1"/>
        <end position="25"/>
    </location>
</feature>
<dbReference type="EMBL" id="WSRR01000002">
    <property type="protein sequence ID" value="MVX60101.1"/>
    <property type="molecule type" value="Genomic_DNA"/>
</dbReference>
<dbReference type="GO" id="GO:0016020">
    <property type="term" value="C:membrane"/>
    <property type="evidence" value="ECO:0007669"/>
    <property type="project" value="InterPro"/>
</dbReference>
<comment type="caution">
    <text evidence="3">The sequence shown here is derived from an EMBL/GenBank/DDBJ whole genome shotgun (WGS) entry which is preliminary data.</text>
</comment>
<dbReference type="InterPro" id="IPR004316">
    <property type="entry name" value="SWEET_rpt"/>
</dbReference>
<proteinExistence type="predicted"/>
<gene>
    <name evidence="3" type="ORF">GKZ27_01245</name>
</gene>
<dbReference type="AlphaFoldDB" id="A0A6N8JJN3"/>
<accession>A0A6N8JJN3</accession>
<dbReference type="Proteomes" id="UP000463388">
    <property type="component" value="Unassembled WGS sequence"/>
</dbReference>
<keyword evidence="2" id="KW-1133">Transmembrane helix</keyword>
<name>A0A6N8JJN3_9ACTN</name>
<keyword evidence="2" id="KW-0812">Transmembrane</keyword>
<reference evidence="3 4" key="1">
    <citation type="submission" date="2019-12" db="EMBL/GenBank/DDBJ databases">
        <title>Microbes associate with the intestines of laboratory mice.</title>
        <authorList>
            <person name="Navarre W."/>
            <person name="Wong E."/>
        </authorList>
    </citation>
    <scope>NUCLEOTIDE SEQUENCE [LARGE SCALE GENOMIC DNA]</scope>
    <source>
        <strain evidence="3 4">NM66_B29</strain>
    </source>
</reference>
<protein>
    <submittedName>
        <fullName evidence="3">Uncharacterized protein</fullName>
    </submittedName>
</protein>
<dbReference type="RefSeq" id="WP_135969928.1">
    <property type="nucleotide sequence ID" value="NZ_JAOAKZ010000014.1"/>
</dbReference>
<feature type="transmembrane region" description="Helical" evidence="2">
    <location>
        <begin position="64"/>
        <end position="83"/>
    </location>
</feature>
<dbReference type="Pfam" id="PF03083">
    <property type="entry name" value="MtN3_slv"/>
    <property type="match status" value="1"/>
</dbReference>
<feature type="transmembrane region" description="Helical" evidence="2">
    <location>
        <begin position="90"/>
        <end position="112"/>
    </location>
</feature>
<evidence type="ECO:0000313" key="4">
    <source>
        <dbReference type="Proteomes" id="UP000463388"/>
    </source>
</evidence>
<dbReference type="OrthoDB" id="9794653at2"/>
<dbReference type="Gene3D" id="1.20.1280.290">
    <property type="match status" value="1"/>
</dbReference>
<evidence type="ECO:0000256" key="2">
    <source>
        <dbReference type="SAM" id="Phobius"/>
    </source>
</evidence>
<keyword evidence="2" id="KW-0472">Membrane</keyword>
<sequence length="113" mass="12377">MSSISHTVAKPVISKPVSEKAQRKQREKQDIVAVIGRIASILSVLMYVSYLTQIANNLGGNPGSPWQPLCALFNCTMWTIYGFMKPKRDIPIIVANIPGIILGLVTFVTAIVH</sequence>
<feature type="transmembrane region" description="Helical" evidence="2">
    <location>
        <begin position="31"/>
        <end position="52"/>
    </location>
</feature>
<evidence type="ECO:0000256" key="1">
    <source>
        <dbReference type="SAM" id="MobiDB-lite"/>
    </source>
</evidence>
<keyword evidence="4" id="KW-1185">Reference proteome</keyword>